<dbReference type="OrthoDB" id="9783876at2"/>
<keyword evidence="1" id="KW-0805">Transcription regulation</keyword>
<sequence length="311" mass="35173">MDALSKIFDDIHLNKSEYIYIKAQGAWSFSMQEQNAVIAHIILMGSAHFKIDSDTHLFAQAGDIVLIPSGNAHHGSNSLENKLIDSLDITPLFKGHRHDTIEIGTKSPESALIFTVRCHIDTLMARPLLHALPSYIHIHHAMSSTGPEWLRVGLYFVALETQRIQPGRDKIFDHLMSILLIECVRDYIAQLDDQSSWLNALSHPELSNALAAIHGSPEQPWTVETLAEQCCMSRSKFANLFQSIIHETPLAYLQQHRLRLASQLLRESNLTIQKIANNVGYSSETAFSQAFKRQFDLSPKQYRQNYLESSD</sequence>
<name>A0A3A8ELT0_9GAMM</name>
<dbReference type="InterPro" id="IPR018062">
    <property type="entry name" value="HTH_AraC-typ_CS"/>
</dbReference>
<dbReference type="Gene3D" id="1.10.10.60">
    <property type="entry name" value="Homeodomain-like"/>
    <property type="match status" value="2"/>
</dbReference>
<dbReference type="InterPro" id="IPR018060">
    <property type="entry name" value="HTH_AraC"/>
</dbReference>
<keyword evidence="3" id="KW-0804">Transcription</keyword>
<dbReference type="Pfam" id="PF12852">
    <property type="entry name" value="Cupin_6"/>
    <property type="match status" value="1"/>
</dbReference>
<evidence type="ECO:0000256" key="1">
    <source>
        <dbReference type="ARBA" id="ARBA00023015"/>
    </source>
</evidence>
<keyword evidence="6" id="KW-1185">Reference proteome</keyword>
<evidence type="ECO:0000259" key="4">
    <source>
        <dbReference type="PROSITE" id="PS01124"/>
    </source>
</evidence>
<dbReference type="AlphaFoldDB" id="A0A3A8ELT0"/>
<dbReference type="SUPFAM" id="SSF46689">
    <property type="entry name" value="Homeodomain-like"/>
    <property type="match status" value="2"/>
</dbReference>
<dbReference type="InterPro" id="IPR020449">
    <property type="entry name" value="Tscrpt_reg_AraC-type_HTH"/>
</dbReference>
<protein>
    <submittedName>
        <fullName evidence="5">AraC family transcriptional regulator</fullName>
    </submittedName>
</protein>
<dbReference type="GO" id="GO:0043565">
    <property type="term" value="F:sequence-specific DNA binding"/>
    <property type="evidence" value="ECO:0007669"/>
    <property type="project" value="InterPro"/>
</dbReference>
<dbReference type="Pfam" id="PF12833">
    <property type="entry name" value="HTH_18"/>
    <property type="match status" value="1"/>
</dbReference>
<dbReference type="Proteomes" id="UP000269001">
    <property type="component" value="Unassembled WGS sequence"/>
</dbReference>
<dbReference type="PROSITE" id="PS01124">
    <property type="entry name" value="HTH_ARAC_FAMILY_2"/>
    <property type="match status" value="1"/>
</dbReference>
<dbReference type="EMBL" id="RAXU01000002">
    <property type="protein sequence ID" value="RKG35867.1"/>
    <property type="molecule type" value="Genomic_DNA"/>
</dbReference>
<dbReference type="SMART" id="SM00342">
    <property type="entry name" value="HTH_ARAC"/>
    <property type="match status" value="1"/>
</dbReference>
<dbReference type="InterPro" id="IPR009057">
    <property type="entry name" value="Homeodomain-like_sf"/>
</dbReference>
<evidence type="ECO:0000313" key="5">
    <source>
        <dbReference type="EMBL" id="RKG35867.1"/>
    </source>
</evidence>
<reference evidence="5 6" key="1">
    <citation type="submission" date="2018-09" db="EMBL/GenBank/DDBJ databases">
        <title>The draft genome of Acinetobacter spp. strains.</title>
        <authorList>
            <person name="Qin J."/>
            <person name="Feng Y."/>
            <person name="Zong Z."/>
        </authorList>
    </citation>
    <scope>NUCLEOTIDE SEQUENCE [LARGE SCALE GENOMIC DNA]</scope>
    <source>
        <strain evidence="5 6">WCHAc060096</strain>
    </source>
</reference>
<accession>A0A3A8ELT0</accession>
<feature type="domain" description="HTH araC/xylS-type" evidence="4">
    <location>
        <begin position="207"/>
        <end position="305"/>
    </location>
</feature>
<dbReference type="PANTHER" id="PTHR46796:SF7">
    <property type="entry name" value="ARAC FAMILY TRANSCRIPTIONAL REGULATOR"/>
    <property type="match status" value="1"/>
</dbReference>
<proteinExistence type="predicted"/>
<evidence type="ECO:0000256" key="2">
    <source>
        <dbReference type="ARBA" id="ARBA00023125"/>
    </source>
</evidence>
<keyword evidence="2" id="KW-0238">DNA-binding</keyword>
<evidence type="ECO:0000256" key="3">
    <source>
        <dbReference type="ARBA" id="ARBA00023163"/>
    </source>
</evidence>
<dbReference type="InterPro" id="IPR032783">
    <property type="entry name" value="AraC_lig"/>
</dbReference>
<dbReference type="PRINTS" id="PR00032">
    <property type="entry name" value="HTHARAC"/>
</dbReference>
<dbReference type="PROSITE" id="PS00041">
    <property type="entry name" value="HTH_ARAC_FAMILY_1"/>
    <property type="match status" value="1"/>
</dbReference>
<dbReference type="GO" id="GO:0003700">
    <property type="term" value="F:DNA-binding transcription factor activity"/>
    <property type="evidence" value="ECO:0007669"/>
    <property type="project" value="InterPro"/>
</dbReference>
<organism evidence="5 6">
    <name type="scientific">Acinetobacter guerrae</name>
    <dbReference type="NCBI Taxonomy" id="1843371"/>
    <lineage>
        <taxon>Bacteria</taxon>
        <taxon>Pseudomonadati</taxon>
        <taxon>Pseudomonadota</taxon>
        <taxon>Gammaproteobacteria</taxon>
        <taxon>Moraxellales</taxon>
        <taxon>Moraxellaceae</taxon>
        <taxon>Acinetobacter</taxon>
    </lineage>
</organism>
<dbReference type="RefSeq" id="WP_120369059.1">
    <property type="nucleotide sequence ID" value="NZ_BKYM01000003.1"/>
</dbReference>
<comment type="caution">
    <text evidence="5">The sequence shown here is derived from an EMBL/GenBank/DDBJ whole genome shotgun (WGS) entry which is preliminary data.</text>
</comment>
<evidence type="ECO:0000313" key="6">
    <source>
        <dbReference type="Proteomes" id="UP000269001"/>
    </source>
</evidence>
<gene>
    <name evidence="5" type="ORF">D7V21_03085</name>
</gene>
<dbReference type="InterPro" id="IPR050204">
    <property type="entry name" value="AraC_XylS_family_regulators"/>
</dbReference>
<dbReference type="PANTHER" id="PTHR46796">
    <property type="entry name" value="HTH-TYPE TRANSCRIPTIONAL ACTIVATOR RHAS-RELATED"/>
    <property type="match status" value="1"/>
</dbReference>